<dbReference type="AlphaFoldDB" id="A0A3N1CYT3"/>
<organism evidence="1 2">
    <name type="scientific">Actinocorallia herbida</name>
    <dbReference type="NCBI Taxonomy" id="58109"/>
    <lineage>
        <taxon>Bacteria</taxon>
        <taxon>Bacillati</taxon>
        <taxon>Actinomycetota</taxon>
        <taxon>Actinomycetes</taxon>
        <taxon>Streptosporangiales</taxon>
        <taxon>Thermomonosporaceae</taxon>
        <taxon>Actinocorallia</taxon>
    </lineage>
</organism>
<dbReference type="OrthoDB" id="3215821at2"/>
<protein>
    <recommendedName>
        <fullName evidence="3">BNR repeat protein</fullName>
    </recommendedName>
</protein>
<dbReference type="RefSeq" id="WP_123665841.1">
    <property type="nucleotide sequence ID" value="NZ_RJKE01000001.1"/>
</dbReference>
<dbReference type="SUPFAM" id="SSF89372">
    <property type="entry name" value="Fucose-specific lectin"/>
    <property type="match status" value="1"/>
</dbReference>
<keyword evidence="2" id="KW-1185">Reference proteome</keyword>
<accession>A0A3N1CYT3</accession>
<evidence type="ECO:0008006" key="3">
    <source>
        <dbReference type="Google" id="ProtNLM"/>
    </source>
</evidence>
<dbReference type="Proteomes" id="UP000272400">
    <property type="component" value="Unassembled WGS sequence"/>
</dbReference>
<name>A0A3N1CYT3_9ACTN</name>
<reference evidence="1 2" key="1">
    <citation type="submission" date="2018-11" db="EMBL/GenBank/DDBJ databases">
        <title>Sequencing the genomes of 1000 actinobacteria strains.</title>
        <authorList>
            <person name="Klenk H.-P."/>
        </authorList>
    </citation>
    <scope>NUCLEOTIDE SEQUENCE [LARGE SCALE GENOMIC DNA]</scope>
    <source>
        <strain evidence="1 2">DSM 44254</strain>
    </source>
</reference>
<evidence type="ECO:0000313" key="1">
    <source>
        <dbReference type="EMBL" id="ROO86439.1"/>
    </source>
</evidence>
<evidence type="ECO:0000313" key="2">
    <source>
        <dbReference type="Proteomes" id="UP000272400"/>
    </source>
</evidence>
<proteinExistence type="predicted"/>
<gene>
    <name evidence="1" type="ORF">EDD29_4009</name>
</gene>
<dbReference type="EMBL" id="RJKE01000001">
    <property type="protein sequence ID" value="ROO86439.1"/>
    <property type="molecule type" value="Genomic_DNA"/>
</dbReference>
<sequence length="115" mass="12252">MVFKGNADADIWWRSTADGSTWTRPQAIPRHGTAAGPALAVFNDRLYCVTRGDKDADLWWTAFNGTSWSADTRLPNHTSAAGPALAARAVSHPGGTGPDAPFDVTFVLLLPGRTS</sequence>
<comment type="caution">
    <text evidence="1">The sequence shown here is derived from an EMBL/GenBank/DDBJ whole genome shotgun (WGS) entry which is preliminary data.</text>
</comment>